<dbReference type="EMBL" id="MU825919">
    <property type="protein sequence ID" value="KAJ7382588.1"/>
    <property type="molecule type" value="Genomic_DNA"/>
</dbReference>
<comment type="caution">
    <text evidence="2">The sequence shown here is derived from an EMBL/GenBank/DDBJ whole genome shotgun (WGS) entry which is preliminary data.</text>
</comment>
<dbReference type="AlphaFoldDB" id="A0A9X0D1T6"/>
<feature type="region of interest" description="Disordered" evidence="1">
    <location>
        <begin position="95"/>
        <end position="121"/>
    </location>
</feature>
<sequence>MPRGVKIERPPPAESVEASTVVILHPGSTSMWLGRATDHLPQSVPHVIAWRKPPQCTVDLPDQSVLVRDGLDHPDSETQKELALSVIEQAIWSRKTSPGSRKHQTTVSQVSDNNYPLQGLY</sequence>
<dbReference type="Proteomes" id="UP001163046">
    <property type="component" value="Unassembled WGS sequence"/>
</dbReference>
<accession>A0A9X0D1T6</accession>
<name>A0A9X0D1T6_9CNID</name>
<organism evidence="2 3">
    <name type="scientific">Desmophyllum pertusum</name>
    <dbReference type="NCBI Taxonomy" id="174260"/>
    <lineage>
        <taxon>Eukaryota</taxon>
        <taxon>Metazoa</taxon>
        <taxon>Cnidaria</taxon>
        <taxon>Anthozoa</taxon>
        <taxon>Hexacorallia</taxon>
        <taxon>Scleractinia</taxon>
        <taxon>Caryophylliina</taxon>
        <taxon>Caryophylliidae</taxon>
        <taxon>Desmophyllum</taxon>
    </lineage>
</organism>
<reference evidence="2" key="1">
    <citation type="submission" date="2023-01" db="EMBL/GenBank/DDBJ databases">
        <title>Genome assembly of the deep-sea coral Lophelia pertusa.</title>
        <authorList>
            <person name="Herrera S."/>
            <person name="Cordes E."/>
        </authorList>
    </citation>
    <scope>NUCLEOTIDE SEQUENCE</scope>
    <source>
        <strain evidence="2">USNM1676648</strain>
        <tissue evidence="2">Polyp</tissue>
    </source>
</reference>
<proteinExistence type="predicted"/>
<evidence type="ECO:0000256" key="1">
    <source>
        <dbReference type="SAM" id="MobiDB-lite"/>
    </source>
</evidence>
<evidence type="ECO:0000313" key="3">
    <source>
        <dbReference type="Proteomes" id="UP001163046"/>
    </source>
</evidence>
<dbReference type="OrthoDB" id="5572108at2759"/>
<dbReference type="Gene3D" id="3.90.640.10">
    <property type="entry name" value="Actin, Chain A, domain 4"/>
    <property type="match status" value="1"/>
</dbReference>
<evidence type="ECO:0000313" key="2">
    <source>
        <dbReference type="EMBL" id="KAJ7382588.1"/>
    </source>
</evidence>
<keyword evidence="3" id="KW-1185">Reference proteome</keyword>
<gene>
    <name evidence="2" type="primary">ACTR8_1</name>
    <name evidence="2" type="ORF">OS493_033945</name>
</gene>
<protein>
    <submittedName>
        <fullName evidence="2">Actin- protein 8</fullName>
    </submittedName>
</protein>